<sequence>MTPDDRFLVATGHNQFGVYIYDLVDNSRLVGDADGIITLDERRRLGPWVTTPDGSTLAVLGGSLMTYELPDLREYGTMRWIDPESPISAWQSAWAYDAPTFAFGVAKDSRVLWFRLRPTESA</sequence>
<dbReference type="SUPFAM" id="SSF50969">
    <property type="entry name" value="YVTN repeat-like/Quinoprotein amine dehydrogenase"/>
    <property type="match status" value="1"/>
</dbReference>
<dbReference type="EMBL" id="JBHTAC010000052">
    <property type="protein sequence ID" value="MFC7247213.1"/>
    <property type="molecule type" value="Genomic_DNA"/>
</dbReference>
<evidence type="ECO:0008006" key="3">
    <source>
        <dbReference type="Google" id="ProtNLM"/>
    </source>
</evidence>
<dbReference type="Proteomes" id="UP001596392">
    <property type="component" value="Unassembled WGS sequence"/>
</dbReference>
<comment type="caution">
    <text evidence="1">The sequence shown here is derived from an EMBL/GenBank/DDBJ whole genome shotgun (WGS) entry which is preliminary data.</text>
</comment>
<organism evidence="1 2">
    <name type="scientific">Catellatospora aurea</name>
    <dbReference type="NCBI Taxonomy" id="1337874"/>
    <lineage>
        <taxon>Bacteria</taxon>
        <taxon>Bacillati</taxon>
        <taxon>Actinomycetota</taxon>
        <taxon>Actinomycetes</taxon>
        <taxon>Micromonosporales</taxon>
        <taxon>Micromonosporaceae</taxon>
        <taxon>Catellatospora</taxon>
    </lineage>
</organism>
<protein>
    <recommendedName>
        <fullName evidence="3">WD40 repeat protein</fullName>
    </recommendedName>
</protein>
<proteinExistence type="predicted"/>
<dbReference type="InterPro" id="IPR011044">
    <property type="entry name" value="Quino_amine_DH_bsu"/>
</dbReference>
<accession>A0ABW2HA46</accession>
<keyword evidence="2" id="KW-1185">Reference proteome</keyword>
<name>A0ABW2HA46_9ACTN</name>
<evidence type="ECO:0000313" key="1">
    <source>
        <dbReference type="EMBL" id="MFC7247213.1"/>
    </source>
</evidence>
<gene>
    <name evidence="1" type="ORF">ACFQO7_32470</name>
</gene>
<reference evidence="2" key="1">
    <citation type="journal article" date="2019" name="Int. J. Syst. Evol. Microbiol.">
        <title>The Global Catalogue of Microorganisms (GCM) 10K type strain sequencing project: providing services to taxonomists for standard genome sequencing and annotation.</title>
        <authorList>
            <consortium name="The Broad Institute Genomics Platform"/>
            <consortium name="The Broad Institute Genome Sequencing Center for Infectious Disease"/>
            <person name="Wu L."/>
            <person name="Ma J."/>
        </authorList>
    </citation>
    <scope>NUCLEOTIDE SEQUENCE [LARGE SCALE GENOMIC DNA]</scope>
    <source>
        <strain evidence="2">CGMCC 1.9106</strain>
    </source>
</reference>
<dbReference type="RefSeq" id="WP_376809968.1">
    <property type="nucleotide sequence ID" value="NZ_JBHTAC010000052.1"/>
</dbReference>
<evidence type="ECO:0000313" key="2">
    <source>
        <dbReference type="Proteomes" id="UP001596392"/>
    </source>
</evidence>